<dbReference type="GO" id="GO:0020037">
    <property type="term" value="F:heme binding"/>
    <property type="evidence" value="ECO:0007669"/>
    <property type="project" value="InterPro"/>
</dbReference>
<evidence type="ECO:0000259" key="4">
    <source>
        <dbReference type="PROSITE" id="PS51212"/>
    </source>
</evidence>
<dbReference type="InterPro" id="IPR018535">
    <property type="entry name" value="DUF1996"/>
</dbReference>
<dbReference type="GO" id="GO:0016705">
    <property type="term" value="F:oxidoreductase activity, acting on paired donors, with incorporation or reduction of molecular oxygen"/>
    <property type="evidence" value="ECO:0007669"/>
    <property type="project" value="InterPro"/>
</dbReference>
<protein>
    <submittedName>
        <fullName evidence="5">Cytochrome P450</fullName>
    </submittedName>
</protein>
<evidence type="ECO:0000313" key="5">
    <source>
        <dbReference type="EMBL" id="KZV84228.1"/>
    </source>
</evidence>
<dbReference type="AlphaFoldDB" id="A0A165DCE5"/>
<dbReference type="Pfam" id="PF00067">
    <property type="entry name" value="p450"/>
    <property type="match status" value="1"/>
</dbReference>
<dbReference type="PRINTS" id="PR00463">
    <property type="entry name" value="EP450I"/>
</dbReference>
<organism evidence="5 6">
    <name type="scientific">Exidia glandulosa HHB12029</name>
    <dbReference type="NCBI Taxonomy" id="1314781"/>
    <lineage>
        <taxon>Eukaryota</taxon>
        <taxon>Fungi</taxon>
        <taxon>Dikarya</taxon>
        <taxon>Basidiomycota</taxon>
        <taxon>Agaricomycotina</taxon>
        <taxon>Agaricomycetes</taxon>
        <taxon>Auriculariales</taxon>
        <taxon>Exidiaceae</taxon>
        <taxon>Exidia</taxon>
    </lineage>
</organism>
<gene>
    <name evidence="5" type="ORF">EXIGLDRAFT_753983</name>
</gene>
<dbReference type="InParanoid" id="A0A165DCE5"/>
<dbReference type="InterPro" id="IPR036396">
    <property type="entry name" value="Cyt_P450_sf"/>
</dbReference>
<dbReference type="EMBL" id="KV426234">
    <property type="protein sequence ID" value="KZV84228.1"/>
    <property type="molecule type" value="Genomic_DNA"/>
</dbReference>
<dbReference type="Gene3D" id="1.10.630.10">
    <property type="entry name" value="Cytochrome P450"/>
    <property type="match status" value="1"/>
</dbReference>
<feature type="domain" description="WSC" evidence="4">
    <location>
        <begin position="901"/>
        <end position="991"/>
    </location>
</feature>
<dbReference type="GO" id="GO:0004497">
    <property type="term" value="F:monooxygenase activity"/>
    <property type="evidence" value="ECO:0007669"/>
    <property type="project" value="InterPro"/>
</dbReference>
<feature type="domain" description="WSC" evidence="4">
    <location>
        <begin position="1024"/>
        <end position="1117"/>
    </location>
</feature>
<evidence type="ECO:0000256" key="1">
    <source>
        <dbReference type="ARBA" id="ARBA00022723"/>
    </source>
</evidence>
<dbReference type="PANTHER" id="PTHR43662">
    <property type="match status" value="1"/>
</dbReference>
<dbReference type="InterPro" id="IPR001128">
    <property type="entry name" value="Cyt_P450"/>
</dbReference>
<keyword evidence="3" id="KW-0349">Heme</keyword>
<evidence type="ECO:0000256" key="3">
    <source>
        <dbReference type="PIRSR" id="PIRSR602401-1"/>
    </source>
</evidence>
<feature type="binding site" description="axial binding residue" evidence="3">
    <location>
        <position position="449"/>
    </location>
    <ligand>
        <name>heme</name>
        <dbReference type="ChEBI" id="CHEBI:30413"/>
    </ligand>
    <ligandPart>
        <name>Fe</name>
        <dbReference type="ChEBI" id="CHEBI:18248"/>
    </ligandPart>
</feature>
<dbReference type="Pfam" id="PF01822">
    <property type="entry name" value="WSC"/>
    <property type="match status" value="3"/>
</dbReference>
<dbReference type="InterPro" id="IPR017972">
    <property type="entry name" value="Cyt_P450_CS"/>
</dbReference>
<sequence>MLGVLFVCSALLATVLYSAFRVFQEKRATQFLPGWTVLVSPLYPLPMPFTITGIIMQRGWPWLYKHDPFATAGRDVISITSVVPPRSAFYFADAKALYHITTSRATKFPKPIVEFYKPAAAFGPNLIVAEGAEWKRMRRPINPAFGDRTMRFVWETAMGVASGLFDTPEWKGKGEVRIGHVVDITLPMALLVLGIAAFGKQMRWEDDDFVPEGHTLTFESALHTVSTTLLEKFVLPNWAYPLRADWRNIDLAGKELLAYVKEMIHERRSATEKVHGNDLFTGLLAATEIEEDPLRDDELIGNLFILLFAGHETTAHTLAFTFALLALHQDEQEKLFQHIDSNLRALDRAPEWTDMGKFSRCLAVLHETLRMFPAAPELPKSAAEECHVPMDDGSTVFVPAGSIVDVSVIGLHYNPRYWENPHMFKPDRFLAEDWPKDAFIPFSAGMRACIGRRFFETEAIAFLISVVSRYSIKPQDPDVSAEELLKATFSLTLALETDRLCRNAESRSSYGRLMELQQEILWLRSQVKDGGPSYPVMAARYTQSLWLFMILYAVLPANAFFRMLCNQPVIVERADPIVTPGVVSTHLHQVLGGNAFDFGMSLNQSSASSCSTCQATADKSNYWTPTLWFHAQNGSFHRVNQLGGGTIYYLQRYSKPGEKLKAFPPGFRMLAGSMALRSFDPNSLAQRAVTHNCLDYAGTGAAGEWNYFPKHNCPNGVRTQVFFPSCWDGKNIDSADHRSHVAYPDGVDSGTCPKTHPVRLVSIFYEIIWDTNPFKDLWWSPPGGGGQPFVLSNGDPTGYAFHGDFLNGWDIDTLQRAIDTCTNLSGNIQDCPILTLRNDNEMSNCILPPRTEDAINGWVKTLPGCNPVQNGPALAKIVKDCGASSKIISKSQATFLSPAKEWTALGCARDDMAQRALSVRWTPGSMTVDKCVAHCANAGYTFAGLEWASECWCGDSFDGTRIGQYARNTPCEGDGSQLCGGSQRIGVYKKGTVAAPKPPAPTPASTKSIKPTAADRTFASPMNGWYSVGCFKDSVSPRTLRGVAVFTQPKMTPAICARHCSELGFEYAGTEYSTECHCGNELYGSLKLPDAKCNMKCSGDSKSQCGGASAMTVYRKSSKVATSDAARPTKADPAFKSPDTKWDALGCYADNINPRALSGTTMQVNAHLTPKSCLSHCSSLGFAYAGLEYGKECHCDNVVHASTKRAAGECNMKSRLTLVQATSVTALRTYIDIDTHAHALDDTRMILREIFAVTVPRNEYPVTARLASW</sequence>
<dbReference type="PRINTS" id="PR00385">
    <property type="entry name" value="P450"/>
</dbReference>
<dbReference type="InterPro" id="IPR002401">
    <property type="entry name" value="Cyt_P450_E_grp-I"/>
</dbReference>
<keyword evidence="6" id="KW-1185">Reference proteome</keyword>
<dbReference type="OrthoDB" id="74764at2759"/>
<name>A0A165DCE5_EXIGL</name>
<dbReference type="SMART" id="SM00321">
    <property type="entry name" value="WSC"/>
    <property type="match status" value="3"/>
</dbReference>
<dbReference type="PANTHER" id="PTHR43662:SF3">
    <property type="entry name" value="DOMAIN PROTEIN, PUTATIVE (AFU_ORTHOLOGUE AFUA_6G11970)-RELATED"/>
    <property type="match status" value="1"/>
</dbReference>
<proteinExistence type="predicted"/>
<dbReference type="Proteomes" id="UP000077266">
    <property type="component" value="Unassembled WGS sequence"/>
</dbReference>
<dbReference type="STRING" id="1314781.A0A165DCE5"/>
<accession>A0A165DCE5</accession>
<evidence type="ECO:0000313" key="6">
    <source>
        <dbReference type="Proteomes" id="UP000077266"/>
    </source>
</evidence>
<dbReference type="GO" id="GO:0005506">
    <property type="term" value="F:iron ion binding"/>
    <property type="evidence" value="ECO:0007669"/>
    <property type="project" value="InterPro"/>
</dbReference>
<comment type="cofactor">
    <cofactor evidence="3">
        <name>heme</name>
        <dbReference type="ChEBI" id="CHEBI:30413"/>
    </cofactor>
</comment>
<dbReference type="PROSITE" id="PS00086">
    <property type="entry name" value="CYTOCHROME_P450"/>
    <property type="match status" value="1"/>
</dbReference>
<reference evidence="5 6" key="1">
    <citation type="journal article" date="2016" name="Mol. Biol. Evol.">
        <title>Comparative Genomics of Early-Diverging Mushroom-Forming Fungi Provides Insights into the Origins of Lignocellulose Decay Capabilities.</title>
        <authorList>
            <person name="Nagy L.G."/>
            <person name="Riley R."/>
            <person name="Tritt A."/>
            <person name="Adam C."/>
            <person name="Daum C."/>
            <person name="Floudas D."/>
            <person name="Sun H."/>
            <person name="Yadav J.S."/>
            <person name="Pangilinan J."/>
            <person name="Larsson K.H."/>
            <person name="Matsuura K."/>
            <person name="Barry K."/>
            <person name="Labutti K."/>
            <person name="Kuo R."/>
            <person name="Ohm R.A."/>
            <person name="Bhattacharya S.S."/>
            <person name="Shirouzu T."/>
            <person name="Yoshinaga Y."/>
            <person name="Martin F.M."/>
            <person name="Grigoriev I.V."/>
            <person name="Hibbett D.S."/>
        </authorList>
    </citation>
    <scope>NUCLEOTIDE SEQUENCE [LARGE SCALE GENOMIC DNA]</scope>
    <source>
        <strain evidence="5 6">HHB12029</strain>
    </source>
</reference>
<keyword evidence="1 3" id="KW-0479">Metal-binding</keyword>
<dbReference type="Pfam" id="PF09362">
    <property type="entry name" value="DUF1996"/>
    <property type="match status" value="1"/>
</dbReference>
<dbReference type="SUPFAM" id="SSF48264">
    <property type="entry name" value="Cytochrome P450"/>
    <property type="match status" value="1"/>
</dbReference>
<dbReference type="InterPro" id="IPR002889">
    <property type="entry name" value="WSC_carb-bd"/>
</dbReference>
<keyword evidence="2 3" id="KW-0408">Iron</keyword>
<dbReference type="PROSITE" id="PS51212">
    <property type="entry name" value="WSC"/>
    <property type="match status" value="3"/>
</dbReference>
<feature type="domain" description="WSC" evidence="4">
    <location>
        <begin position="1141"/>
        <end position="1237"/>
    </location>
</feature>
<evidence type="ECO:0000256" key="2">
    <source>
        <dbReference type="ARBA" id="ARBA00023004"/>
    </source>
</evidence>